<feature type="transmembrane region" description="Helical" evidence="2">
    <location>
        <begin position="238"/>
        <end position="264"/>
    </location>
</feature>
<evidence type="ECO:0000313" key="4">
    <source>
        <dbReference type="Proteomes" id="UP000561011"/>
    </source>
</evidence>
<dbReference type="RefSeq" id="WP_179914388.1">
    <property type="nucleotide sequence ID" value="NZ_JACBYE010000059.1"/>
</dbReference>
<dbReference type="EMBL" id="JACBYE010000059">
    <property type="protein sequence ID" value="NYS95177.1"/>
    <property type="molecule type" value="Genomic_DNA"/>
</dbReference>
<sequence>MDSIVVLVVVRQTVPVDHGYDEREQTAEPRTEPAAVPPRAPAAGGGDDASDGRVVDPGALPEGRVPRVLRSAVRGPLVHWPVTLLTFVAFAAYLTLSLARWYRWENPSWDNAIFEQAVAGYARLGAPIVPIKGPDFNQLGDHFSPLLVVLAPFYRLFPSPVTLLVAQCVLVAVSIVPITLVARRLLGAWPGLAVGFAYAFAWGIQSAVDVQFHEYSLAVPILAFGMAAFLTERWRASAIWVVLLLGVKEDLGLTVAAFGVVLWLRGQRRLGAVVAATGAVGFVLVLTVIIPFFNPQGRYDYWGKLSEDGSAASSGSTVSGLLDTFAGLLTPAVKIETLVMLVVITALVALRSPLALVAVPTLVWRFAGSTVFYWGTTWHYSVILMPILFAAAIDGIVRLRASRFELLRTYARLAPVAMAVVAAVLVTQFPFRDLWSPATYERSDRIAAAERAVAAVPAGASVASDRGLIVQLATDREVYWISTDPSVRPDYVVVDRLSWGGNAPVDVEQYAERAYPGTTYSVVFDEDGYVIVERTAG</sequence>
<proteinExistence type="predicted"/>
<feature type="compositionally biased region" description="Basic and acidic residues" evidence="1">
    <location>
        <begin position="18"/>
        <end position="31"/>
    </location>
</feature>
<feature type="transmembrane region" description="Helical" evidence="2">
    <location>
        <begin position="214"/>
        <end position="231"/>
    </location>
</feature>
<protein>
    <submittedName>
        <fullName evidence="3">DUF2079 domain-containing protein</fullName>
    </submittedName>
</protein>
<feature type="transmembrane region" description="Helical" evidence="2">
    <location>
        <begin position="161"/>
        <end position="182"/>
    </location>
</feature>
<evidence type="ECO:0000313" key="3">
    <source>
        <dbReference type="EMBL" id="NYS95177.1"/>
    </source>
</evidence>
<reference evidence="3 4" key="1">
    <citation type="submission" date="2020-07" db="EMBL/GenBank/DDBJ databases">
        <title>MOT database genomes.</title>
        <authorList>
            <person name="Joseph S."/>
            <person name="Aduse-Opoku J."/>
            <person name="Hashim A."/>
            <person name="Wade W."/>
            <person name="Curtis M."/>
        </authorList>
    </citation>
    <scope>NUCLEOTIDE SEQUENCE [LARGE SCALE GENOMIC DNA]</scope>
    <source>
        <strain evidence="3 4">DSM 100099</strain>
    </source>
</reference>
<organism evidence="3 4">
    <name type="scientific">Sanguibacter inulinus</name>
    <dbReference type="NCBI Taxonomy" id="60922"/>
    <lineage>
        <taxon>Bacteria</taxon>
        <taxon>Bacillati</taxon>
        <taxon>Actinomycetota</taxon>
        <taxon>Actinomycetes</taxon>
        <taxon>Micrococcales</taxon>
        <taxon>Sanguibacteraceae</taxon>
        <taxon>Sanguibacter</taxon>
    </lineage>
</organism>
<feature type="transmembrane region" description="Helical" evidence="2">
    <location>
        <begin position="77"/>
        <end position="99"/>
    </location>
</feature>
<keyword evidence="4" id="KW-1185">Reference proteome</keyword>
<comment type="caution">
    <text evidence="3">The sequence shown here is derived from an EMBL/GenBank/DDBJ whole genome shotgun (WGS) entry which is preliminary data.</text>
</comment>
<keyword evidence="2" id="KW-0472">Membrane</keyword>
<keyword evidence="2" id="KW-0812">Transmembrane</keyword>
<evidence type="ECO:0000256" key="2">
    <source>
        <dbReference type="SAM" id="Phobius"/>
    </source>
</evidence>
<accession>A0A853EX09</accession>
<dbReference type="InterPro" id="IPR018650">
    <property type="entry name" value="STSV1_Orf64"/>
</dbReference>
<evidence type="ECO:0000256" key="1">
    <source>
        <dbReference type="SAM" id="MobiDB-lite"/>
    </source>
</evidence>
<dbReference type="AlphaFoldDB" id="A0A853EX09"/>
<feature type="transmembrane region" description="Helical" evidence="2">
    <location>
        <begin position="189"/>
        <end position="208"/>
    </location>
</feature>
<gene>
    <name evidence="3" type="ORF">HZZ10_16805</name>
</gene>
<keyword evidence="2" id="KW-1133">Transmembrane helix</keyword>
<dbReference type="Proteomes" id="UP000561011">
    <property type="component" value="Unassembled WGS sequence"/>
</dbReference>
<feature type="transmembrane region" description="Helical" evidence="2">
    <location>
        <begin position="270"/>
        <end position="293"/>
    </location>
</feature>
<feature type="transmembrane region" description="Helical" evidence="2">
    <location>
        <begin position="338"/>
        <end position="358"/>
    </location>
</feature>
<feature type="region of interest" description="Disordered" evidence="1">
    <location>
        <begin position="18"/>
        <end position="59"/>
    </location>
</feature>
<dbReference type="Pfam" id="PF09852">
    <property type="entry name" value="DUF2079"/>
    <property type="match status" value="1"/>
</dbReference>
<name>A0A853EX09_9MICO</name>
<feature type="transmembrane region" description="Helical" evidence="2">
    <location>
        <begin position="378"/>
        <end position="397"/>
    </location>
</feature>
<feature type="transmembrane region" description="Helical" evidence="2">
    <location>
        <begin position="409"/>
        <end position="431"/>
    </location>
</feature>